<dbReference type="EMBL" id="VYKK01000029">
    <property type="protein sequence ID" value="KAA8997568.1"/>
    <property type="molecule type" value="Genomic_DNA"/>
</dbReference>
<accession>A0A5J5FW80</accession>
<keyword evidence="1" id="KW-0472">Membrane</keyword>
<comment type="caution">
    <text evidence="2">The sequence shown here is derived from an EMBL/GenBank/DDBJ whole genome shotgun (WGS) entry which is preliminary data.</text>
</comment>
<dbReference type="Proteomes" id="UP000367750">
    <property type="component" value="Unassembled WGS sequence"/>
</dbReference>
<evidence type="ECO:0000313" key="2">
    <source>
        <dbReference type="EMBL" id="KAA8997568.1"/>
    </source>
</evidence>
<keyword evidence="1" id="KW-0812">Transmembrane</keyword>
<keyword evidence="1" id="KW-1133">Transmembrane helix</keyword>
<dbReference type="InterPro" id="IPR050445">
    <property type="entry name" value="Bact_polysacc_biosynth/exp"/>
</dbReference>
<dbReference type="PANTHER" id="PTHR32309:SF31">
    <property type="entry name" value="CAPSULAR EXOPOLYSACCHARIDE FAMILY"/>
    <property type="match status" value="1"/>
</dbReference>
<name>A0A5J5FW80_9BACL</name>
<dbReference type="OrthoDB" id="2365115at2"/>
<dbReference type="PANTHER" id="PTHR32309">
    <property type="entry name" value="TYROSINE-PROTEIN KINASE"/>
    <property type="match status" value="1"/>
</dbReference>
<evidence type="ECO:0008006" key="4">
    <source>
        <dbReference type="Google" id="ProtNLM"/>
    </source>
</evidence>
<evidence type="ECO:0000313" key="3">
    <source>
        <dbReference type="Proteomes" id="UP000367750"/>
    </source>
</evidence>
<reference evidence="2 3" key="1">
    <citation type="submission" date="2019-09" db="EMBL/GenBank/DDBJ databases">
        <title>Bacillus ochoae sp. nov., Paenibacillus whitsoniae sp. nov., Paenibacillus spiritus sp. nov. Isolated from the Mars Exploration Rover during spacecraft assembly.</title>
        <authorList>
            <person name="Seuylemezian A."/>
            <person name="Vaishampayan P."/>
        </authorList>
    </citation>
    <scope>NUCLEOTIDE SEQUENCE [LARGE SCALE GENOMIC DNA]</scope>
    <source>
        <strain evidence="2 3">MER_111</strain>
    </source>
</reference>
<keyword evidence="3" id="KW-1185">Reference proteome</keyword>
<dbReference type="RefSeq" id="WP_150459567.1">
    <property type="nucleotide sequence ID" value="NZ_VYKK01000029.1"/>
</dbReference>
<proteinExistence type="predicted"/>
<organism evidence="2 3">
    <name type="scientific">Paenibacillus spiritus</name>
    <dbReference type="NCBI Taxonomy" id="2496557"/>
    <lineage>
        <taxon>Bacteria</taxon>
        <taxon>Bacillati</taxon>
        <taxon>Bacillota</taxon>
        <taxon>Bacilli</taxon>
        <taxon>Bacillales</taxon>
        <taxon>Paenibacillaceae</taxon>
        <taxon>Paenibacillus</taxon>
    </lineage>
</organism>
<evidence type="ECO:0000256" key="1">
    <source>
        <dbReference type="SAM" id="Phobius"/>
    </source>
</evidence>
<gene>
    <name evidence="2" type="ORF">F4V43_17560</name>
</gene>
<sequence>MEENMGTKDRDTLQAAGGREISLKSWFDVIKRRLWLVLLPAVLLGLLGGLISSAPQTPMYEASSRLVLSTDSADKLGTLRVFMREPVVLGDVIEELGLRESAGSLRSRVAVRSVDNSIITVVSVLDADPVQAPRIANAVVSAFTNEAAKRLGFTGVNVLTEAKPAEYPMPVNSSSNRALYLGIMAGLVIGLGLAFLRDSLDGAVRGEEALEALGIRPLGRVSRFRGRDIRMAQSKRKHEYIRGEHFGA</sequence>
<protein>
    <recommendedName>
        <fullName evidence="4">Polysaccharide chain length determinant N-terminal domain-containing protein</fullName>
    </recommendedName>
</protein>
<dbReference type="AlphaFoldDB" id="A0A5J5FW80"/>
<feature type="transmembrane region" description="Helical" evidence="1">
    <location>
        <begin position="178"/>
        <end position="196"/>
    </location>
</feature>
<feature type="transmembrane region" description="Helical" evidence="1">
    <location>
        <begin position="34"/>
        <end position="54"/>
    </location>
</feature>